<feature type="compositionally biased region" description="Basic and acidic residues" evidence="1">
    <location>
        <begin position="65"/>
        <end position="75"/>
    </location>
</feature>
<feature type="compositionally biased region" description="Low complexity" evidence="1">
    <location>
        <begin position="47"/>
        <end position="64"/>
    </location>
</feature>
<dbReference type="RefSeq" id="XP_062766033.1">
    <property type="nucleotide sequence ID" value="XM_062912347.1"/>
</dbReference>
<organism evidence="2 3">
    <name type="scientific">Podospora pseudopauciseta</name>
    <dbReference type="NCBI Taxonomy" id="2093780"/>
    <lineage>
        <taxon>Eukaryota</taxon>
        <taxon>Fungi</taxon>
        <taxon>Dikarya</taxon>
        <taxon>Ascomycota</taxon>
        <taxon>Pezizomycotina</taxon>
        <taxon>Sordariomycetes</taxon>
        <taxon>Sordariomycetidae</taxon>
        <taxon>Sordariales</taxon>
        <taxon>Podosporaceae</taxon>
        <taxon>Podospora</taxon>
    </lineage>
</organism>
<reference evidence="2 3" key="1">
    <citation type="journal article" date="2023" name="bioRxiv">
        <title>High-quality genome assemblies of four members of thePodospora anserinaspecies complex.</title>
        <authorList>
            <person name="Ament-Velasquez S.L."/>
            <person name="Vogan A.A."/>
            <person name="Wallerman O."/>
            <person name="Hartmann F."/>
            <person name="Gautier V."/>
            <person name="Silar P."/>
            <person name="Giraud T."/>
            <person name="Johannesson H."/>
        </authorList>
    </citation>
    <scope>NUCLEOTIDE SEQUENCE [LARGE SCALE GENOMIC DNA]</scope>
    <source>
        <strain evidence="2 3">CBS 411.78</strain>
    </source>
</reference>
<dbReference type="EMBL" id="JAFFHB010000005">
    <property type="protein sequence ID" value="KAK4666067.1"/>
    <property type="molecule type" value="Genomic_DNA"/>
</dbReference>
<dbReference type="Proteomes" id="UP001326199">
    <property type="component" value="Unassembled WGS sequence"/>
</dbReference>
<protein>
    <submittedName>
        <fullName evidence="2">Uncharacterized protein</fullName>
    </submittedName>
</protein>
<gene>
    <name evidence="2" type="ORF">QC763_407110</name>
</gene>
<evidence type="ECO:0000313" key="2">
    <source>
        <dbReference type="EMBL" id="KAK4666067.1"/>
    </source>
</evidence>
<keyword evidence="3" id="KW-1185">Reference proteome</keyword>
<proteinExistence type="predicted"/>
<comment type="caution">
    <text evidence="2">The sequence shown here is derived from an EMBL/GenBank/DDBJ whole genome shotgun (WGS) entry which is preliminary data.</text>
</comment>
<sequence>MREPEISEANEFQGDWDFGPLSYPEIFDRRHPSVFWQELPDDGRPLTHSTSEGPSSSASSLSTSSHDRKEKEVTF</sequence>
<dbReference type="GeneID" id="87932690"/>
<evidence type="ECO:0000313" key="3">
    <source>
        <dbReference type="Proteomes" id="UP001326199"/>
    </source>
</evidence>
<name>A0ABR0HDV6_9PEZI</name>
<accession>A0ABR0HDV6</accession>
<evidence type="ECO:0000256" key="1">
    <source>
        <dbReference type="SAM" id="MobiDB-lite"/>
    </source>
</evidence>
<feature type="region of interest" description="Disordered" evidence="1">
    <location>
        <begin position="37"/>
        <end position="75"/>
    </location>
</feature>